<dbReference type="InterPro" id="IPR043180">
    <property type="entry name" value="Baseplate_struct_Gp11_C"/>
</dbReference>
<dbReference type="Gene3D" id="3.90.1160.10">
    <property type="entry name" value="Baseplate structural protein gp11, finger domain"/>
    <property type="match status" value="1"/>
</dbReference>
<dbReference type="InterPro" id="IPR014791">
    <property type="entry name" value="Baseplate_struct_Gp11"/>
</dbReference>
<dbReference type="Gene3D" id="2.20.20.20">
    <property type="entry name" value="Baseplate structural protein gp11, C-terminal domain"/>
    <property type="match status" value="1"/>
</dbReference>
<name>A0A6B9XX94_9CAUD</name>
<dbReference type="Proteomes" id="UP000465071">
    <property type="component" value="Segment"/>
</dbReference>
<evidence type="ECO:0000313" key="1">
    <source>
        <dbReference type="EMBL" id="QHS01817.1"/>
    </source>
</evidence>
<dbReference type="InterPro" id="IPR015976">
    <property type="entry name" value="Phage_T4_Gp11_C"/>
</dbReference>
<dbReference type="InterPro" id="IPR015982">
    <property type="entry name" value="Baseplate_struct_Gp11_N_sf"/>
</dbReference>
<proteinExistence type="predicted"/>
<protein>
    <submittedName>
        <fullName evidence="1">Baseplate wedge subunit and tail pin</fullName>
    </submittedName>
</protein>
<reference evidence="2" key="1">
    <citation type="submission" date="2019-12" db="EMBL/GenBank/DDBJ databases">
        <authorList>
            <person name="Wang K."/>
            <person name="Tamayo M.G."/>
            <person name="Penner T.V."/>
            <person name="Cook B.W.M."/>
            <person name="Court D.A."/>
            <person name="Theriault S.S."/>
        </authorList>
    </citation>
    <scope>NUCLEOTIDE SEQUENCE [LARGE SCALE GENOMIC DNA]</scope>
</reference>
<keyword evidence="2" id="KW-1185">Reference proteome</keyword>
<dbReference type="Pfam" id="PF08677">
    <property type="entry name" value="GP11"/>
    <property type="match status" value="1"/>
</dbReference>
<sequence>MFSLSRSKAGVITRLADYLQFRLNPNKTDFVAGQRAVGGPSASQTQLGIFYPTVQGAIDDLVGRCDLPVNTVVINTDGLPPGFTNQTDQLKFSGVVQGAPGSEQMIYVLGFPVKVAEGDTDIAVAAKAHAVLTDAVVNSIAISSVEIDSTDSTVLNITYNDYQTHIYQPVPQYGISITQTIVVEGKAGYGNWARMGTVDQTLTGGEVDGNITLYYFRRES</sequence>
<dbReference type="SUPFAM" id="SSF56558">
    <property type="entry name" value="Baseplate structural protein gp11"/>
    <property type="match status" value="1"/>
</dbReference>
<accession>A0A6B9XX94</accession>
<dbReference type="InterPro" id="IPR036214">
    <property type="entry name" value="Gp11_sf"/>
</dbReference>
<dbReference type="Gene3D" id="1.10.286.30">
    <property type="entry name" value="Baseplate structural protein GP11, N-terminal domain"/>
    <property type="match status" value="1"/>
</dbReference>
<dbReference type="EMBL" id="MN882610">
    <property type="protein sequence ID" value="QHS01817.1"/>
    <property type="molecule type" value="Genomic_DNA"/>
</dbReference>
<gene>
    <name evidence="1" type="ORF">CPT_CIP9_281</name>
</gene>
<organism evidence="1 2">
    <name type="scientific">Enterobacter phage vB_EclM_CIP9</name>
    <dbReference type="NCBI Taxonomy" id="2696340"/>
    <lineage>
        <taxon>Viruses</taxon>
        <taxon>Duplodnaviria</taxon>
        <taxon>Heunggongvirae</taxon>
        <taxon>Uroviricota</taxon>
        <taxon>Caudoviricetes</taxon>
        <taxon>Pantevenvirales</taxon>
        <taxon>Straboviridae</taxon>
        <taxon>Tevenvirinae</taxon>
        <taxon>Kanagawavirus</taxon>
        <taxon>Kanagawavirus cipnine</taxon>
    </lineage>
</organism>
<evidence type="ECO:0000313" key="2">
    <source>
        <dbReference type="Proteomes" id="UP000465071"/>
    </source>
</evidence>